<dbReference type="GO" id="GO:0022904">
    <property type="term" value="P:respiratory electron transport chain"/>
    <property type="evidence" value="ECO:0007669"/>
    <property type="project" value="TreeGrafter"/>
</dbReference>
<dbReference type="PROSITE" id="PS51669">
    <property type="entry name" value="4FE4S_MOW_BIS_MGD"/>
    <property type="match status" value="1"/>
</dbReference>
<dbReference type="SMART" id="SM00926">
    <property type="entry name" value="Molybdop_Fe4S4"/>
    <property type="match status" value="1"/>
</dbReference>
<protein>
    <submittedName>
        <fullName evidence="7">Nitrite reductase</fullName>
    </submittedName>
</protein>
<evidence type="ECO:0000256" key="3">
    <source>
        <dbReference type="ARBA" id="ARBA00023004"/>
    </source>
</evidence>
<dbReference type="SUPFAM" id="SSF50692">
    <property type="entry name" value="ADC-like"/>
    <property type="match status" value="1"/>
</dbReference>
<dbReference type="InterPro" id="IPR006963">
    <property type="entry name" value="Mopterin_OxRdtase_4Fe-4S_dom"/>
</dbReference>
<dbReference type="SUPFAM" id="SSF53706">
    <property type="entry name" value="Formate dehydrogenase/DMSO reductase, domains 1-3"/>
    <property type="match status" value="1"/>
</dbReference>
<dbReference type="GO" id="GO:0003954">
    <property type="term" value="F:NADH dehydrogenase activity"/>
    <property type="evidence" value="ECO:0007669"/>
    <property type="project" value="TreeGrafter"/>
</dbReference>
<dbReference type="Pfam" id="PF00384">
    <property type="entry name" value="Molybdopterin"/>
    <property type="match status" value="1"/>
</dbReference>
<dbReference type="RefSeq" id="WP_040274281.1">
    <property type="nucleotide sequence ID" value="NZ_JROO01000029.1"/>
</dbReference>
<dbReference type="GO" id="GO:0043546">
    <property type="term" value="F:molybdopterin cofactor binding"/>
    <property type="evidence" value="ECO:0007669"/>
    <property type="project" value="InterPro"/>
</dbReference>
<dbReference type="EMBL" id="JROO01000029">
    <property type="protein sequence ID" value="KIH98033.1"/>
    <property type="molecule type" value="Genomic_DNA"/>
</dbReference>
<name>A0A0C2G446_9ACTN</name>
<dbReference type="Gene3D" id="2.40.40.20">
    <property type="match status" value="1"/>
</dbReference>
<dbReference type="Pfam" id="PF04879">
    <property type="entry name" value="Molybdop_Fe4S4"/>
    <property type="match status" value="1"/>
</dbReference>
<dbReference type="Pfam" id="PF01568">
    <property type="entry name" value="Molydop_binding"/>
    <property type="match status" value="1"/>
</dbReference>
<dbReference type="InterPro" id="IPR006657">
    <property type="entry name" value="MoPterin_dinucl-bd_dom"/>
</dbReference>
<comment type="caution">
    <text evidence="7">The sequence shown here is derived from an EMBL/GenBank/DDBJ whole genome shotgun (WGS) entry which is preliminary data.</text>
</comment>
<evidence type="ECO:0000256" key="4">
    <source>
        <dbReference type="ARBA" id="ARBA00023014"/>
    </source>
</evidence>
<dbReference type="CDD" id="cd00508">
    <property type="entry name" value="MopB_CT_Fdh-Nap-like"/>
    <property type="match status" value="1"/>
</dbReference>
<evidence type="ECO:0000256" key="2">
    <source>
        <dbReference type="ARBA" id="ARBA00022723"/>
    </source>
</evidence>
<dbReference type="PANTHER" id="PTHR43105:SF10">
    <property type="entry name" value="NADH-QUINONE OXIDOREDUCTASE SUBUNIT G"/>
    <property type="match status" value="1"/>
</dbReference>
<dbReference type="GO" id="GO:0051539">
    <property type="term" value="F:4 iron, 4 sulfur cluster binding"/>
    <property type="evidence" value="ECO:0007669"/>
    <property type="project" value="UniProtKB-KW"/>
</dbReference>
<dbReference type="Gene3D" id="3.40.50.740">
    <property type="match status" value="1"/>
</dbReference>
<sequence>MTVTHCPYCALQCAMRLTPAPQGGLSVRPVDFPTNRGGLCRKGWTAAELLRSPERLTRPLLRIRRSAPLREVDWETALDHVAARLGELRTESGSDAVGVFGGGGLTNEKAYLLGKFARLALGTSRIDYNGRFCMSSAAAAGTRAFGVDRGLPFPLPDLAGAEVVLLAGANPAATMPPMMGHLASPRLIVADPRRSETAARAEEGGGLHLAPRPGTDAALAMGLLHSARKQGLLDEAYIAERTTGFTAALRQAAAWWPERTEHVTGVAAADIRTAADMLGTACGAYVLTGRGVEQHSTGTATAGWWINLALGLGLPGRRGSGYGTITGQGNGQGGREHGQKADQLPGYRSIGDPRAREHVAKVWGVEPDELPGPGPSAQELLESLGRPEGPRGLVVMGSNPAVSAPDSDRVRERLGATEFLVVSDFVLSETAALADVVLPSLQWAEEEGTLTSLEGRILCRRAVAEPPEGPRSDLRILSELARRLGQSAARFPAEPEAVLSELAAASAGGPADYAGLSPDRLAGGEALYWPLPDSASSTPRLFLDGFHHPDGRARFHSGGLSAPDEAPDAEFPLLATTGRLLNHYQSGAQTRRVPELAEAAPEAEVQVHPDSAHHYGMSEGEWVRVVSRRGRMLARLRLNGGIRRDTVFLPFHYSGEQAANKITNPALDPVSRMPEFKLSAVRLETCASGADPA</sequence>
<feature type="domain" description="4Fe-4S Mo/W bis-MGD-type" evidence="6">
    <location>
        <begin position="1"/>
        <end position="54"/>
    </location>
</feature>
<dbReference type="OrthoDB" id="7376058at2"/>
<dbReference type="Gene3D" id="3.40.228.10">
    <property type="entry name" value="Dimethylsulfoxide Reductase, domain 2"/>
    <property type="match status" value="1"/>
</dbReference>
<dbReference type="AlphaFoldDB" id="A0A0C2G446"/>
<proteinExistence type="predicted"/>
<gene>
    <name evidence="7" type="ORF">LP52_15050</name>
</gene>
<dbReference type="InterPro" id="IPR009010">
    <property type="entry name" value="Asp_de-COase-like_dom_sf"/>
</dbReference>
<dbReference type="Gene3D" id="2.20.25.90">
    <property type="entry name" value="ADC-like domains"/>
    <property type="match status" value="1"/>
</dbReference>
<evidence type="ECO:0000259" key="6">
    <source>
        <dbReference type="PROSITE" id="PS51669"/>
    </source>
</evidence>
<accession>A0A0C2G446</accession>
<reference evidence="8" key="1">
    <citation type="journal article" date="2015" name="Chem. Biol.">
        <title>Structure, bioactivity, and resistance mechanism of streptomonomicin, an unusual lasso Peptide from an understudied halophilic actinomycete.</title>
        <authorList>
            <person name="Metelev M."/>
            <person name="Tietz J.I."/>
            <person name="Melby J.O."/>
            <person name="Blair P.M."/>
            <person name="Zhu L."/>
            <person name="Livnat I."/>
            <person name="Severinov K."/>
            <person name="Mitchell D.A."/>
        </authorList>
    </citation>
    <scope>NUCLEOTIDE SEQUENCE [LARGE SCALE GENOMIC DNA]</scope>
    <source>
        <strain evidence="8">YIM 90003</strain>
    </source>
</reference>
<keyword evidence="2" id="KW-0479">Metal-binding</keyword>
<dbReference type="GO" id="GO:0046872">
    <property type="term" value="F:metal ion binding"/>
    <property type="evidence" value="ECO:0007669"/>
    <property type="project" value="UniProtKB-KW"/>
</dbReference>
<dbReference type="Proteomes" id="UP000031675">
    <property type="component" value="Unassembled WGS sequence"/>
</dbReference>
<dbReference type="GO" id="GO:0016020">
    <property type="term" value="C:membrane"/>
    <property type="evidence" value="ECO:0007669"/>
    <property type="project" value="TreeGrafter"/>
</dbReference>
<evidence type="ECO:0000313" key="8">
    <source>
        <dbReference type="Proteomes" id="UP000031675"/>
    </source>
</evidence>
<keyword evidence="8" id="KW-1185">Reference proteome</keyword>
<organism evidence="7 8">
    <name type="scientific">Streptomonospora alba</name>
    <dbReference type="NCBI Taxonomy" id="183763"/>
    <lineage>
        <taxon>Bacteria</taxon>
        <taxon>Bacillati</taxon>
        <taxon>Actinomycetota</taxon>
        <taxon>Actinomycetes</taxon>
        <taxon>Streptosporangiales</taxon>
        <taxon>Nocardiopsidaceae</taxon>
        <taxon>Streptomonospora</taxon>
    </lineage>
</organism>
<dbReference type="PANTHER" id="PTHR43105">
    <property type="entry name" value="RESPIRATORY NITRATE REDUCTASE"/>
    <property type="match status" value="1"/>
</dbReference>
<dbReference type="InterPro" id="IPR006656">
    <property type="entry name" value="Mopterin_OxRdtase"/>
</dbReference>
<dbReference type="InterPro" id="IPR050123">
    <property type="entry name" value="Prok_molybdopt-oxidoreductase"/>
</dbReference>
<keyword evidence="1" id="KW-0004">4Fe-4S</keyword>
<keyword evidence="3" id="KW-0408">Iron</keyword>
<evidence type="ECO:0000313" key="7">
    <source>
        <dbReference type="EMBL" id="KIH98033.1"/>
    </source>
</evidence>
<keyword evidence="4" id="KW-0411">Iron-sulfur</keyword>
<dbReference type="STRING" id="183763.LP52_15050"/>
<evidence type="ECO:0000256" key="1">
    <source>
        <dbReference type="ARBA" id="ARBA00022485"/>
    </source>
</evidence>
<evidence type="ECO:0000256" key="5">
    <source>
        <dbReference type="SAM" id="MobiDB-lite"/>
    </source>
</evidence>
<feature type="region of interest" description="Disordered" evidence="5">
    <location>
        <begin position="327"/>
        <end position="351"/>
    </location>
</feature>